<protein>
    <submittedName>
        <fullName evidence="3">Uncharacterized protein</fullName>
    </submittedName>
</protein>
<sequence length="64" mass="6830">MGRLPDEPRLPSMSPVPAAERNDYQGSRALTAVKALAVATLLGVIGYVVFMFVALSGLLKKWVG</sequence>
<evidence type="ECO:0000256" key="2">
    <source>
        <dbReference type="SAM" id="Phobius"/>
    </source>
</evidence>
<evidence type="ECO:0000313" key="3">
    <source>
        <dbReference type="EMBL" id="GIG04039.1"/>
    </source>
</evidence>
<evidence type="ECO:0000256" key="1">
    <source>
        <dbReference type="SAM" id="MobiDB-lite"/>
    </source>
</evidence>
<dbReference type="EMBL" id="BONI01000005">
    <property type="protein sequence ID" value="GIG04039.1"/>
    <property type="molecule type" value="Genomic_DNA"/>
</dbReference>
<comment type="caution">
    <text evidence="3">The sequence shown here is derived from an EMBL/GenBank/DDBJ whole genome shotgun (WGS) entry which is preliminary data.</text>
</comment>
<feature type="region of interest" description="Disordered" evidence="1">
    <location>
        <begin position="1"/>
        <end position="20"/>
    </location>
</feature>
<gene>
    <name evidence="3" type="ORF">Cco03nite_07390</name>
</gene>
<dbReference type="RefSeq" id="WP_203688506.1">
    <property type="nucleotide sequence ID" value="NZ_BAAALC010000011.1"/>
</dbReference>
<feature type="transmembrane region" description="Helical" evidence="2">
    <location>
        <begin position="35"/>
        <end position="59"/>
    </location>
</feature>
<keyword evidence="2" id="KW-1133">Transmembrane helix</keyword>
<name>A0A8J3P550_9ACTN</name>
<reference evidence="3 4" key="1">
    <citation type="submission" date="2021-01" db="EMBL/GenBank/DDBJ databases">
        <title>Whole genome shotgun sequence of Catellatospora coxensis NBRC 107359.</title>
        <authorList>
            <person name="Komaki H."/>
            <person name="Tamura T."/>
        </authorList>
    </citation>
    <scope>NUCLEOTIDE SEQUENCE [LARGE SCALE GENOMIC DNA]</scope>
    <source>
        <strain evidence="3 4">NBRC 107359</strain>
    </source>
</reference>
<proteinExistence type="predicted"/>
<evidence type="ECO:0000313" key="4">
    <source>
        <dbReference type="Proteomes" id="UP000630887"/>
    </source>
</evidence>
<accession>A0A8J3P550</accession>
<keyword evidence="2" id="KW-0812">Transmembrane</keyword>
<dbReference type="Proteomes" id="UP000630887">
    <property type="component" value="Unassembled WGS sequence"/>
</dbReference>
<keyword evidence="2" id="KW-0472">Membrane</keyword>
<dbReference type="AlphaFoldDB" id="A0A8J3P550"/>
<keyword evidence="4" id="KW-1185">Reference proteome</keyword>
<organism evidence="3 4">
    <name type="scientific">Catellatospora coxensis</name>
    <dbReference type="NCBI Taxonomy" id="310354"/>
    <lineage>
        <taxon>Bacteria</taxon>
        <taxon>Bacillati</taxon>
        <taxon>Actinomycetota</taxon>
        <taxon>Actinomycetes</taxon>
        <taxon>Micromonosporales</taxon>
        <taxon>Micromonosporaceae</taxon>
        <taxon>Catellatospora</taxon>
    </lineage>
</organism>